<dbReference type="GO" id="GO:0048788">
    <property type="term" value="C:cytoskeleton of presynaptic active zone"/>
    <property type="evidence" value="ECO:0007669"/>
    <property type="project" value="TreeGrafter"/>
</dbReference>
<feature type="compositionally biased region" description="Polar residues" evidence="13">
    <location>
        <begin position="257"/>
        <end position="271"/>
    </location>
</feature>
<reference evidence="16" key="1">
    <citation type="submission" date="2023-03" db="EMBL/GenBank/DDBJ databases">
        <title>Electrophorus voltai genome.</title>
        <authorList>
            <person name="Bian C."/>
        </authorList>
    </citation>
    <scope>NUCLEOTIDE SEQUENCE</scope>
    <source>
        <strain evidence="16">CB-2022</strain>
        <tissue evidence="16">Muscle</tissue>
    </source>
</reference>
<feature type="region of interest" description="Disordered" evidence="13">
    <location>
        <begin position="2886"/>
        <end position="3007"/>
    </location>
</feature>
<feature type="region of interest" description="Disordered" evidence="13">
    <location>
        <begin position="32"/>
        <end position="106"/>
    </location>
</feature>
<feature type="compositionally biased region" description="Basic and acidic residues" evidence="13">
    <location>
        <begin position="2795"/>
        <end position="2810"/>
    </location>
</feature>
<feature type="compositionally biased region" description="Low complexity" evidence="13">
    <location>
        <begin position="5574"/>
        <end position="5600"/>
    </location>
</feature>
<dbReference type="InterPro" id="IPR000008">
    <property type="entry name" value="C2_dom"/>
</dbReference>
<feature type="compositionally biased region" description="Polar residues" evidence="13">
    <location>
        <begin position="5540"/>
        <end position="5550"/>
    </location>
</feature>
<feature type="compositionally biased region" description="Low complexity" evidence="13">
    <location>
        <begin position="486"/>
        <end position="495"/>
    </location>
</feature>
<keyword evidence="17" id="KW-1185">Reference proteome</keyword>
<feature type="domain" description="PDZ" evidence="15">
    <location>
        <begin position="5167"/>
        <end position="5246"/>
    </location>
</feature>
<dbReference type="EMBL" id="JAROKS010000026">
    <property type="protein sequence ID" value="KAK1785040.1"/>
    <property type="molecule type" value="Genomic_DNA"/>
</dbReference>
<feature type="domain" description="C2" evidence="14">
    <location>
        <begin position="5362"/>
        <end position="5493"/>
    </location>
</feature>
<feature type="compositionally biased region" description="Low complexity" evidence="13">
    <location>
        <begin position="239"/>
        <end position="256"/>
    </location>
</feature>
<feature type="compositionally biased region" description="Basic and acidic residues" evidence="13">
    <location>
        <begin position="2642"/>
        <end position="2677"/>
    </location>
</feature>
<feature type="region of interest" description="Disordered" evidence="13">
    <location>
        <begin position="1975"/>
        <end position="2064"/>
    </location>
</feature>
<feature type="compositionally biased region" description="Low complexity" evidence="13">
    <location>
        <begin position="1938"/>
        <end position="1950"/>
    </location>
</feature>
<feature type="region of interest" description="Disordered" evidence="13">
    <location>
        <begin position="4969"/>
        <end position="4993"/>
    </location>
</feature>
<feature type="compositionally biased region" description="Basic and acidic residues" evidence="13">
    <location>
        <begin position="1504"/>
        <end position="1517"/>
    </location>
</feature>
<keyword evidence="7" id="KW-0966">Cell projection</keyword>
<evidence type="ECO:0000256" key="5">
    <source>
        <dbReference type="ARBA" id="ARBA00022837"/>
    </source>
</evidence>
<keyword evidence="8" id="KW-0111">Calcium/phospholipid-binding</keyword>
<dbReference type="InterPro" id="IPR052098">
    <property type="entry name" value="Presynaptic_Scaffold_Bsn/Pclo"/>
</dbReference>
<feature type="domain" description="C2" evidence="14">
    <location>
        <begin position="5690"/>
        <end position="5834"/>
    </location>
</feature>
<feature type="compositionally biased region" description="Polar residues" evidence="13">
    <location>
        <begin position="2492"/>
        <end position="2517"/>
    </location>
</feature>
<feature type="compositionally biased region" description="Polar residues" evidence="13">
    <location>
        <begin position="3422"/>
        <end position="3453"/>
    </location>
</feature>
<feature type="compositionally biased region" description="Gly residues" evidence="13">
    <location>
        <begin position="5510"/>
        <end position="5535"/>
    </location>
</feature>
<feature type="compositionally biased region" description="Basic and acidic residues" evidence="13">
    <location>
        <begin position="1225"/>
        <end position="1237"/>
    </location>
</feature>
<feature type="region of interest" description="Disordered" evidence="13">
    <location>
        <begin position="2492"/>
        <end position="2541"/>
    </location>
</feature>
<dbReference type="SMART" id="SM00239">
    <property type="entry name" value="C2"/>
    <property type="match status" value="2"/>
</dbReference>
<feature type="compositionally biased region" description="Polar residues" evidence="13">
    <location>
        <begin position="3558"/>
        <end position="3574"/>
    </location>
</feature>
<feature type="compositionally biased region" description="Basic and acidic residues" evidence="13">
    <location>
        <begin position="3592"/>
        <end position="3610"/>
    </location>
</feature>
<organism evidence="16 17">
    <name type="scientific">Electrophorus voltai</name>
    <dbReference type="NCBI Taxonomy" id="2609070"/>
    <lineage>
        <taxon>Eukaryota</taxon>
        <taxon>Metazoa</taxon>
        <taxon>Chordata</taxon>
        <taxon>Craniata</taxon>
        <taxon>Vertebrata</taxon>
        <taxon>Euteleostomi</taxon>
        <taxon>Actinopterygii</taxon>
        <taxon>Neopterygii</taxon>
        <taxon>Teleostei</taxon>
        <taxon>Ostariophysi</taxon>
        <taxon>Gymnotiformes</taxon>
        <taxon>Gymnotoidei</taxon>
        <taxon>Gymnotidae</taxon>
        <taxon>Electrophorus</taxon>
    </lineage>
</organism>
<feature type="coiled-coil region" evidence="12">
    <location>
        <begin position="4461"/>
        <end position="4498"/>
    </location>
</feature>
<feature type="compositionally biased region" description="Polar residues" evidence="13">
    <location>
        <begin position="3822"/>
        <end position="3836"/>
    </location>
</feature>
<feature type="compositionally biased region" description="Basic and acidic residues" evidence="13">
    <location>
        <begin position="350"/>
        <end position="364"/>
    </location>
</feature>
<feature type="compositionally biased region" description="Basic and acidic residues" evidence="13">
    <location>
        <begin position="1356"/>
        <end position="1378"/>
    </location>
</feature>
<feature type="compositionally biased region" description="Basic and acidic residues" evidence="13">
    <location>
        <begin position="762"/>
        <end position="772"/>
    </location>
</feature>
<dbReference type="PANTHER" id="PTHR14113">
    <property type="entry name" value="PICCOLO/BASSOON"/>
    <property type="match status" value="1"/>
</dbReference>
<feature type="region of interest" description="Disordered" evidence="13">
    <location>
        <begin position="579"/>
        <end position="646"/>
    </location>
</feature>
<feature type="region of interest" description="Disordered" evidence="13">
    <location>
        <begin position="3422"/>
        <end position="3528"/>
    </location>
</feature>
<feature type="region of interest" description="Disordered" evidence="13">
    <location>
        <begin position="1431"/>
        <end position="1517"/>
    </location>
</feature>
<feature type="region of interest" description="Disordered" evidence="13">
    <location>
        <begin position="5619"/>
        <end position="5648"/>
    </location>
</feature>
<feature type="compositionally biased region" description="Polar residues" evidence="13">
    <location>
        <begin position="3190"/>
        <end position="3199"/>
    </location>
</feature>
<feature type="compositionally biased region" description="Low complexity" evidence="13">
    <location>
        <begin position="532"/>
        <end position="555"/>
    </location>
</feature>
<feature type="region of interest" description="Disordered" evidence="13">
    <location>
        <begin position="3550"/>
        <end position="3615"/>
    </location>
</feature>
<name>A0AAD9DJQ5_9TELE</name>
<dbReference type="SUPFAM" id="SSF49562">
    <property type="entry name" value="C2 domain (Calcium/lipid-binding domain, CaLB)"/>
    <property type="match status" value="2"/>
</dbReference>
<feature type="compositionally biased region" description="Polar residues" evidence="13">
    <location>
        <begin position="2764"/>
        <end position="2791"/>
    </location>
</feature>
<dbReference type="PROSITE" id="PS50106">
    <property type="entry name" value="PDZ"/>
    <property type="match status" value="1"/>
</dbReference>
<dbReference type="CDD" id="cd15751">
    <property type="entry name" value="FYVE_BSN_PCLO"/>
    <property type="match status" value="1"/>
</dbReference>
<dbReference type="GO" id="GO:0035418">
    <property type="term" value="P:protein localization to synapse"/>
    <property type="evidence" value="ECO:0007669"/>
    <property type="project" value="TreeGrafter"/>
</dbReference>
<feature type="compositionally biased region" description="Low complexity" evidence="13">
    <location>
        <begin position="4976"/>
        <end position="4993"/>
    </location>
</feature>
<feature type="compositionally biased region" description="Polar residues" evidence="13">
    <location>
        <begin position="2226"/>
        <end position="2258"/>
    </location>
</feature>
<feature type="compositionally biased region" description="Polar residues" evidence="13">
    <location>
        <begin position="582"/>
        <end position="599"/>
    </location>
</feature>
<dbReference type="InterPro" id="IPR013083">
    <property type="entry name" value="Znf_RING/FYVE/PHD"/>
</dbReference>
<feature type="region of interest" description="Disordered" evidence="13">
    <location>
        <begin position="2119"/>
        <end position="2174"/>
    </location>
</feature>
<dbReference type="SUPFAM" id="SSF57903">
    <property type="entry name" value="FYVE/PHD zinc finger"/>
    <property type="match status" value="14"/>
</dbReference>
<keyword evidence="12" id="KW-0175">Coiled coil</keyword>
<feature type="compositionally biased region" description="Polar residues" evidence="13">
    <location>
        <begin position="1899"/>
        <end position="1909"/>
    </location>
</feature>
<feature type="compositionally biased region" description="Low complexity" evidence="13">
    <location>
        <begin position="1140"/>
        <end position="1155"/>
    </location>
</feature>
<feature type="region of interest" description="Disordered" evidence="13">
    <location>
        <begin position="4423"/>
        <end position="4447"/>
    </location>
</feature>
<dbReference type="GO" id="GO:0008270">
    <property type="term" value="F:zinc ion binding"/>
    <property type="evidence" value="ECO:0007669"/>
    <property type="project" value="UniProtKB-KW"/>
</dbReference>
<feature type="compositionally biased region" description="Polar residues" evidence="13">
    <location>
        <begin position="503"/>
        <end position="521"/>
    </location>
</feature>
<evidence type="ECO:0000256" key="1">
    <source>
        <dbReference type="ARBA" id="ARBA00022723"/>
    </source>
</evidence>
<feature type="compositionally biased region" description="Polar residues" evidence="13">
    <location>
        <begin position="1156"/>
        <end position="1169"/>
    </location>
</feature>
<feature type="region of interest" description="Disordered" evidence="13">
    <location>
        <begin position="3709"/>
        <end position="3733"/>
    </location>
</feature>
<keyword evidence="4" id="KW-0862">Zinc</keyword>
<feature type="compositionally biased region" description="Polar residues" evidence="13">
    <location>
        <begin position="2624"/>
        <end position="2634"/>
    </location>
</feature>
<feature type="region of interest" description="Disordered" evidence="13">
    <location>
        <begin position="3188"/>
        <end position="3298"/>
    </location>
</feature>
<keyword evidence="5" id="KW-0106">Calcium</keyword>
<feature type="compositionally biased region" description="Low complexity" evidence="13">
    <location>
        <begin position="2955"/>
        <end position="2968"/>
    </location>
</feature>
<feature type="region of interest" description="Disordered" evidence="13">
    <location>
        <begin position="1604"/>
        <end position="1671"/>
    </location>
</feature>
<evidence type="ECO:0000256" key="12">
    <source>
        <dbReference type="SAM" id="Coils"/>
    </source>
</evidence>
<feature type="compositionally biased region" description="Basic and acidic residues" evidence="13">
    <location>
        <begin position="2393"/>
        <end position="2411"/>
    </location>
</feature>
<feature type="compositionally biased region" description="Polar residues" evidence="13">
    <location>
        <begin position="773"/>
        <end position="784"/>
    </location>
</feature>
<feature type="region of interest" description="Disordered" evidence="13">
    <location>
        <begin position="1843"/>
        <end position="1958"/>
    </location>
</feature>
<proteinExistence type="predicted"/>
<feature type="region of interest" description="Disordered" evidence="13">
    <location>
        <begin position="3869"/>
        <end position="3896"/>
    </location>
</feature>
<dbReference type="Proteomes" id="UP001239994">
    <property type="component" value="Unassembled WGS sequence"/>
</dbReference>
<feature type="region of interest" description="Disordered" evidence="13">
    <location>
        <begin position="2226"/>
        <end position="2298"/>
    </location>
</feature>
<evidence type="ECO:0000256" key="13">
    <source>
        <dbReference type="SAM" id="MobiDB-lite"/>
    </source>
</evidence>
<feature type="compositionally biased region" description="Polar residues" evidence="13">
    <location>
        <begin position="1625"/>
        <end position="1647"/>
    </location>
</feature>
<feature type="compositionally biased region" description="Polar residues" evidence="13">
    <location>
        <begin position="1715"/>
        <end position="1727"/>
    </location>
</feature>
<dbReference type="Pfam" id="PF05715">
    <property type="entry name" value="zf-piccolo"/>
    <property type="match status" value="14"/>
</dbReference>
<feature type="compositionally biased region" description="Basic and acidic residues" evidence="13">
    <location>
        <begin position="2997"/>
        <end position="3007"/>
    </location>
</feature>
<dbReference type="CDD" id="cd06714">
    <property type="entry name" value="PDZ_RIM-like"/>
    <property type="match status" value="1"/>
</dbReference>
<feature type="compositionally biased region" description="Basic and acidic residues" evidence="13">
    <location>
        <begin position="2911"/>
        <end position="2921"/>
    </location>
</feature>
<evidence type="ECO:0000313" key="17">
    <source>
        <dbReference type="Proteomes" id="UP001239994"/>
    </source>
</evidence>
<feature type="region of interest" description="Disordered" evidence="13">
    <location>
        <begin position="4270"/>
        <end position="4316"/>
    </location>
</feature>
<protein>
    <recommendedName>
        <fullName evidence="10">Protein piccolo</fullName>
    </recommendedName>
    <alternativeName>
        <fullName evidence="11">Aczonin</fullName>
    </alternativeName>
</protein>
<feature type="compositionally biased region" description="Polar residues" evidence="13">
    <location>
        <begin position="3208"/>
        <end position="3238"/>
    </location>
</feature>
<evidence type="ECO:0000256" key="3">
    <source>
        <dbReference type="ARBA" id="ARBA00022771"/>
    </source>
</evidence>
<evidence type="ECO:0000256" key="11">
    <source>
        <dbReference type="ARBA" id="ARBA00083569"/>
    </source>
</evidence>
<dbReference type="InterPro" id="IPR001478">
    <property type="entry name" value="PDZ"/>
</dbReference>
<keyword evidence="6" id="KW-0770">Synapse</keyword>
<feature type="compositionally biased region" description="Polar residues" evidence="13">
    <location>
        <begin position="1055"/>
        <end position="1070"/>
    </location>
</feature>
<feature type="compositionally biased region" description="Polar residues" evidence="13">
    <location>
        <begin position="859"/>
        <end position="874"/>
    </location>
</feature>
<evidence type="ECO:0000256" key="10">
    <source>
        <dbReference type="ARBA" id="ARBA00070121"/>
    </source>
</evidence>
<dbReference type="GO" id="GO:0098982">
    <property type="term" value="C:GABA-ergic synapse"/>
    <property type="evidence" value="ECO:0007669"/>
    <property type="project" value="TreeGrafter"/>
</dbReference>
<feature type="compositionally biased region" description="Gly residues" evidence="13">
    <location>
        <begin position="73"/>
        <end position="82"/>
    </location>
</feature>
<dbReference type="FunFam" id="2.60.40.150:FF:000149">
    <property type="entry name" value="Piccolo presynaptic cytomatrix protein"/>
    <property type="match status" value="1"/>
</dbReference>
<evidence type="ECO:0000256" key="9">
    <source>
        <dbReference type="ARBA" id="ARBA00034101"/>
    </source>
</evidence>
<feature type="region of interest" description="Disordered" evidence="13">
    <location>
        <begin position="5323"/>
        <end position="5346"/>
    </location>
</feature>
<dbReference type="GO" id="GO:1904071">
    <property type="term" value="P:presynaptic active zone assembly"/>
    <property type="evidence" value="ECO:0007669"/>
    <property type="project" value="TreeGrafter"/>
</dbReference>
<feature type="region of interest" description="Disordered" evidence="13">
    <location>
        <begin position="2620"/>
        <end position="2732"/>
    </location>
</feature>
<evidence type="ECO:0000259" key="14">
    <source>
        <dbReference type="PROSITE" id="PS50004"/>
    </source>
</evidence>
<dbReference type="InterPro" id="IPR035892">
    <property type="entry name" value="C2_domain_sf"/>
</dbReference>
<evidence type="ECO:0000256" key="8">
    <source>
        <dbReference type="ARBA" id="ARBA00023302"/>
    </source>
</evidence>
<feature type="compositionally biased region" description="Low complexity" evidence="13">
    <location>
        <begin position="2719"/>
        <end position="2732"/>
    </location>
</feature>
<feature type="region of interest" description="Disordered" evidence="13">
    <location>
        <begin position="3362"/>
        <end position="3399"/>
    </location>
</feature>
<feature type="region of interest" description="Disordered" evidence="13">
    <location>
        <begin position="166"/>
        <end position="305"/>
    </location>
</feature>
<evidence type="ECO:0000256" key="7">
    <source>
        <dbReference type="ARBA" id="ARBA00023273"/>
    </source>
</evidence>
<feature type="compositionally biased region" description="Basic and acidic residues" evidence="13">
    <location>
        <begin position="36"/>
        <end position="53"/>
    </location>
</feature>
<dbReference type="GO" id="GO:0098978">
    <property type="term" value="C:glutamatergic synapse"/>
    <property type="evidence" value="ECO:0007669"/>
    <property type="project" value="TreeGrafter"/>
</dbReference>
<feature type="region of interest" description="Disordered" evidence="13">
    <location>
        <begin position="5075"/>
        <end position="5098"/>
    </location>
</feature>
<feature type="region of interest" description="Disordered" evidence="13">
    <location>
        <begin position="991"/>
        <end position="1113"/>
    </location>
</feature>
<feature type="compositionally biased region" description="Low complexity" evidence="13">
    <location>
        <begin position="2454"/>
        <end position="2467"/>
    </location>
</feature>
<dbReference type="CDD" id="cd04031">
    <property type="entry name" value="C2A_RIM1alpha"/>
    <property type="match status" value="1"/>
</dbReference>
<feature type="compositionally biased region" description="Polar residues" evidence="13">
    <location>
        <begin position="2681"/>
        <end position="2691"/>
    </location>
</feature>
<feature type="compositionally biased region" description="Polar residues" evidence="13">
    <location>
        <begin position="369"/>
        <end position="382"/>
    </location>
</feature>
<feature type="compositionally biased region" description="Low complexity" evidence="13">
    <location>
        <begin position="2381"/>
        <end position="2391"/>
    </location>
</feature>
<comment type="subcellular location">
    <subcellularLocation>
        <location evidence="9">Presynaptic active zone</location>
    </subcellularLocation>
</comment>
<feature type="compositionally biased region" description="Polar residues" evidence="13">
    <location>
        <begin position="3871"/>
        <end position="3887"/>
    </location>
</feature>
<dbReference type="InterPro" id="IPR036034">
    <property type="entry name" value="PDZ_sf"/>
</dbReference>
<keyword evidence="3" id="KW-0863">Zinc-finger</keyword>
<dbReference type="SMART" id="SM00184">
    <property type="entry name" value="RING"/>
    <property type="match status" value="9"/>
</dbReference>
<feature type="compositionally biased region" description="Acidic residues" evidence="13">
    <location>
        <begin position="4222"/>
        <end position="4231"/>
    </location>
</feature>
<dbReference type="Pfam" id="PF00168">
    <property type="entry name" value="C2"/>
    <property type="match status" value="2"/>
</dbReference>
<dbReference type="SUPFAM" id="SSF50156">
    <property type="entry name" value="PDZ domain-like"/>
    <property type="match status" value="1"/>
</dbReference>
<keyword evidence="2" id="KW-0677">Repeat</keyword>
<comment type="caution">
    <text evidence="16">The sequence shown here is derived from an EMBL/GenBank/DDBJ whole genome shotgun (WGS) entry which is preliminary data.</text>
</comment>
<feature type="compositionally biased region" description="Basic and acidic residues" evidence="13">
    <location>
        <begin position="2531"/>
        <end position="2541"/>
    </location>
</feature>
<feature type="region of interest" description="Disordered" evidence="13">
    <location>
        <begin position="1140"/>
        <end position="1238"/>
    </location>
</feature>
<dbReference type="GO" id="GO:0005544">
    <property type="term" value="F:calcium-dependent phospholipid binding"/>
    <property type="evidence" value="ECO:0007669"/>
    <property type="project" value="UniProtKB-KW"/>
</dbReference>
<feature type="compositionally biased region" description="Polar residues" evidence="13">
    <location>
        <begin position="1445"/>
        <end position="1461"/>
    </location>
</feature>
<feature type="compositionally biased region" description="Basic and acidic residues" evidence="13">
    <location>
        <begin position="2262"/>
        <end position="2278"/>
    </location>
</feature>
<dbReference type="GO" id="GO:0098882">
    <property type="term" value="F:structural constituent of presynaptic active zone"/>
    <property type="evidence" value="ECO:0007669"/>
    <property type="project" value="TreeGrafter"/>
</dbReference>
<evidence type="ECO:0000256" key="4">
    <source>
        <dbReference type="ARBA" id="ARBA00022833"/>
    </source>
</evidence>
<feature type="region of interest" description="Disordered" evidence="13">
    <location>
        <begin position="858"/>
        <end position="917"/>
    </location>
</feature>
<feature type="region of interest" description="Disordered" evidence="13">
    <location>
        <begin position="4343"/>
        <end position="4392"/>
    </location>
</feature>
<dbReference type="Gene3D" id="2.30.42.10">
    <property type="match status" value="1"/>
</dbReference>
<feature type="region of interest" description="Disordered" evidence="13">
    <location>
        <begin position="5498"/>
        <end position="5605"/>
    </location>
</feature>
<feature type="region of interest" description="Disordered" evidence="13">
    <location>
        <begin position="1758"/>
        <end position="1781"/>
    </location>
</feature>
<dbReference type="Gene3D" id="2.60.40.150">
    <property type="entry name" value="C2 domain"/>
    <property type="match status" value="2"/>
</dbReference>
<feature type="region of interest" description="Disordered" evidence="13">
    <location>
        <begin position="5012"/>
        <end position="5031"/>
    </location>
</feature>
<feature type="compositionally biased region" description="Basic and acidic residues" evidence="13">
    <location>
        <begin position="3798"/>
        <end position="3819"/>
    </location>
</feature>
<feature type="compositionally biased region" description="Polar residues" evidence="13">
    <location>
        <begin position="212"/>
        <end position="232"/>
    </location>
</feature>
<feature type="compositionally biased region" description="Polar residues" evidence="13">
    <location>
        <begin position="636"/>
        <end position="645"/>
    </location>
</feature>
<feature type="compositionally biased region" description="Pro residues" evidence="13">
    <location>
        <begin position="1843"/>
        <end position="1858"/>
    </location>
</feature>
<dbReference type="PANTHER" id="PTHR14113:SF6">
    <property type="entry name" value="PROTEIN PICCOLO"/>
    <property type="match status" value="1"/>
</dbReference>
<feature type="region of interest" description="Disordered" evidence="13">
    <location>
        <begin position="2353"/>
        <end position="2467"/>
    </location>
</feature>
<feature type="compositionally biased region" description="Basic and acidic residues" evidence="13">
    <location>
        <begin position="1201"/>
        <end position="1215"/>
    </location>
</feature>
<feature type="compositionally biased region" description="Basic and acidic residues" evidence="13">
    <location>
        <begin position="3778"/>
        <end position="3791"/>
    </location>
</feature>
<sequence>MPLHTMFSSTFLSGGNPLSAMSSAVNKFSLFGDESGQDKQQEAREQKDTKRQQDGVLDTQGPPKESKPQQPGVGMGEAGMGGPQRQDMGKALPPPKGLHGGGAQQQDPPLCPICKNTELNFISKGPPNHNTCTQCKSAVCRLCGFSPPDAATEWLCLNCQMQRAVGGVEPPTPPTKKLPTQPSKGSTPSQPSGKRSPSPAPNKDTPPGKGLSSANQQTKLSDSQKPSGQSCSPIGKRISATTAPASQQTPSQQQTANETPSPVKSKLSTKTDPPVEQSGFFGFGFGSAHGQSRATSPSPQPPVSAVSEKVLGFGSSFFSSASNLISSAVQDEKSTTASKDSTKPLASQAPDEKKTEQKKSEETQPTKATVAQTKNKPTSPQPQKADRSSPKPFPQSCPICKVDLKKDPPNYNTCTECKNIVCTQCGFNPMPHQSEGKDWLCLNCQTQRALQSEGTHLLKPQPQPQDAPTQVKDAGPKQKQTTAQPSKSTSTNKTSTSKEDPRNQNAQQKPPTHQTAKSNLPPQKGVPPQEDSGFFRFGFGGARSRSPSPQPAVSAVSGRVLGFGSSFLSSASNLISSAVQDEPSTTPSTSCKDSTVSQNSASATSTPPASHKESAAAQRAGKETKPSTTLKEEIPGQQNDQQPKTPLTEAKMPELSLYMPKLDKDTQPLPKACPLCKAEFKKDPPNYKICTECKKPVCNLCGFNPMPHQTELIEWLCLNCQTQRAVGHSPVLPKKASVQPHHSGKSDFSTPQKASPKATPPQKDKKAKDIQKLQDQQAKASNGTPPVHKPQQQETEKPQVDASKIKDDSGFFGFGFGGTRARSPSPQPAMSAVSEKVLGFGSSFLSSASNLISAAVQDDASTTPPTSRKGSSVSHIPHKTESAATTPVTSHKAFEPSHDVMETSHPPKSPAQAKRGQEVIKPGTVGRSSQHLPQTCLLCKTEIKKDLSNYSTCTECKNTVCNLCGFNPMPHQTKIQEWLCLSCHTQRASDTSSVLSQSQANKISTNSSSQKMDGAVSEHPQKEKDIPDETIQKGQTAHAVKQPEDTSIPAGEKQVTVTPTANEITQQQPRLQEDTEKSQNQTSKTFKDETPQENSGFFGIGGVCPQSQSPQPAASAVAGNVLDFGSSFLSSASNLISSTVLDEPSTTPPSTQKSSLVSQSCTEITTPPHSSRKGSAVPQTSELSENSEKRQTEMIKPQGEQNKKETIQEEKDTKIHQGKGPFKPEPLKEKESPHALPKDCPLCKVEIKKDPANYSTCTECKTIVCLCCGFNPTPHKTEAKEWVCLNCQMQRAPDPSPVEHQPQDNKLHPPSSPKQKKDTTTKDKDKKALANEKPEGKKDDPEKKQPLGSPATKQATQKEHPKEELPEKDQQTKNETSEPSKSAHSKEETGFLGFSFGTRSRPTSPQPAVAGKVLGFGSSILSSASNLLSSAVQDGPFTTPPPSRKGSTVSQTSDKSLSTPPMSRKGSEVSHISTTTPLTTRKASAQDSPKMNPIKVTKPPNEQNQEKTLQEKKPDDEKLRAPSLSILMDITESDTTKGTEPIQPLSKVCPLCKMELRKDPPNYNICTECKNTVCDLCGFNPMPDHTEVKQWLCLQCQMLQASGPPQLTQPQPIKVPPPVAPQEEGQGQCSVQSPSQLQDLKSPLQQGSEEDTSPPKPIVSQTEPHKDKSAFFGSSQPAVSAVSVKVLGFSSSIISSASNLISSAVQDESSRIAPTSETSVTFPTPATSHKGAAISDASEKVPSNVDAISTQQLQEKKARRKTLEIQSINEPSAQERKDESLSEPLKACPLCTVKFKTDPPNFNTCTFCKSTVCNLCGFNPMPQQSEVKEWLCLNCQIQRVPGPPPVQPQANKAPPPASPQKKETSAPDALQKESNPQTVATYKDQRLSLPAKVEDPLSAKSQEPTSISTSQPSPAKSPPPQKAEPPKKESSFFGFGGPRSQSPSSQPSVSAVPGKVLGFGSSIFSSASNLITSVVQNEPSTTPPTSRKGSIVSQTAVKPESTPPASRKESVLQIPPKPASSAKTNAPDIQKQEENKPANDAPNAQSTKAPSAPVKEDENLSKHPNLCPLCKDKFNEDPPNYNTCSFCKATVCNMCGFNTMPHQTEVKEWLCLNCQMQRAPGSPPSGQLQQMAMKEPPTEMEVSNPDPTQKKTGSAKELNQKPAKPGKPQEELTSVEIQKPSTTLEGKQHSVSAPHTEEQSAVSGKALGFSSSFFSSASNLISSAVQDKSSATPPTTHKDYTFTQSSIKNSPTPPSSHKGSVAHKEEGKHSEVKSEDQLAKTQVSLMEQEPSLLDPPRDCPLCKVDLKKDPPNYNSCTQCKKIVCNLCGFSPIPQQSEVKEWLCLNCQVQRVPDPPPAKLQSHTNKAPPSASPTQKRPSPDPSTSQESSSLSDAKVKNDLLHATGKPEDKPVSAESLKSTPVPSTQPPPSAKPTLPQKAETSKEESGFFGFHLGAARSRPASPQPAVSAVSGKVFGFGSSFLSSASSLISSAVQGESSTTPPTSRKASTVSQTSAENTPTPPTARKGSVLQKQEEKRGLEVKLEDQLSNAPITSVKKEAPLSEPISICPICKGDLKKDQPNYNTCTECKNTVCNLCGFTPVPQHSEVKEWLCLNCQVQRAPDSPPSQFQSHTNKAPPSAPPTQKRETSLVGAPEEKTSLPKDATAKDQKSHMTVKPEDETVSVASQKSTPVPTQQPPLAKSALPQKVERSKNNSGFFGFARSRSPSPQPVVSAVSGKVRGFGSSFLSSASSLISSAVQDDPATTPPTSRKGSVISQTSSKDIPILSTDSKGSVVQIKEEKKKTEITTEDQSKVSPSLVKKDAPLLESPKACPLCKAELKDNLPNYNTCTECKNTVCNLCGFHPMPHETEVEWLCLNCQIKRAPGAKQTTQQAEEGPCPTLPQLAGEPEVGEPEDKPAEEIHTKKPTPPQSPTAESASLPKVEPYKEESGSFGGTHSQPPSSQSADSAISTFVKTTPIPPISQKENLKCVGPEIIPQGEETKTSAEKTKLDEKPFPTDMVADESPSNAAPSKAQHVACPLCMMELNVGLDKATNYKTCTECKNTVCNNCGFNPIPHQTEANEWLCLNCQTQRALKGLEPKGSPVTQPDIVSTSAQQTRTITPISATDACEITETDTVQVKETEVEVSEVEDKTSQKEETHVAWAVEHGPGQMKQFSEELPIMEDQKAAIPQKTVTEQSVSGVMSAMQDEPSITSPHSRKGSTVSQASIKTDTPPTSQKASVKTPPISRKGSTASQASLKMPSTADTKPSVKPDEKSDEESTPSETAKLSEPLQPVPRSRQSNCPICKVDLNIGSEDSPNFNTCTECKNNACVQCGMDTMPYQTKVKKWLCLNCKIQQKIEMEPSGTPIPKPLPTSLEKESQSLPSVPMLAEPKASDPSTCVDEKNIHIPAILKKDVPAINPQQETSAGIKQSDMNPQNKEPQQETNPESAKSQPELTKRTDSLAKSGPPPQSKGPKQDSGFTGLVFGGGKSQPSPPKISDSTSRKLFGLGELAETARSRSPSPKTVTNVSGRFLGFGTSIISSASNLISSAVQDERAASPPTSRKGSTASQSSVKCSTPPPSQNVSKMPPAEPKAPDSKKLNEKKIEEKEIGEPGLAKLLPANAKQEAWPDPAELSATAKAKTNQLLCPLCKVALNVETNDPPNYNTCTQCKNVVCCLCGFNPMPHLSEVEWLCLNCQTQRALQQQMRDTGQNSTSSVRSIEPDPKAQAIKTSVPSQAIEATPGLIISKNESNQQAVTVSSLSVGSAHAAGGPVHTADVPPDKTVDKKPEWKCEIPQPAVKEEKKTEQPAKCDDSSHKSECDDSSQSVMIPPTTTMDTPQEALRTTGVLVEAQHDVKEIYEAPTVVKLPFTGSCRTQPPATTQPGNQLGSRDDHSKYDNATTLRTEELSKMKASVSNSNFTEIGLFTEGKNEFAYQNGTSEAAIDLTSGKVPAAFPELYSDATLEAIAASLDALVSPNYPTTDDTKSQLYQAEREFLQLEKLKQLCLAEELEWERHEIQRYREQEQIIVQKELEELQSMKQKLLMQQEEERKAHLMLQQETFAQQQLQLEQIHQLQKKLQQQLQEQKMYSYGIETNEGVLQPTTSGILDPQYTIGDNGQYWPVKDDNSILSVVTSHDPVIGQDRHTASSSLPESEAILKDTVDQKQNFKKLPSTAKHISEQNVDLSCKKIAEGNVKTDEEDGVERPYSGRKRRSRRSVDSCVQTDDEDQDEWDVPVRSRRRSRSRYADGERGKGSKVSSIAIQTVAEISVQTDHSGTINRSPVRAQVDTTVDLHKGGQPESDSDVTSEKDKKQSTPVEIGVSTQLKADGIGVTLVHKSPNVLYSPVSPVSPGKGTLKILSAEPSRHPTSPRSLKGSQRSLGSLSDPKSLSPTTDDRIMYQYSDAYSSKGSQNGTTVGFQKKVKRTLPHPPPEDDTIAGPSGYSTGSARRRMCRTTTLARAKILQDIDKELDLVERESSKLRKKQAELDEEEKEIDAKLRYLEMGINRRKEALLKEREKRERAYLQGVAEERDYMSDSEVSNIRGAQGNGHGLERPRTAPQSEFNQFVPPQTEADSQYAHLESPYSHYQYASQTGTTNHYSQQTLYQQQSLYHQQTSPYQTQSVYSSVPTLNQQSQQTGYDHASQLLLMQQKNCQTTLSELETKINTNYEVIRNQPLLIVPTSTDYGVSHLGGKYSNLELRMGLEERGSMASSPMSSISAESFYADIDHHNARNYVMIDDIGELTKSSPGLGSSFNIPDKDMSKTDRLLRAAEVRRTADVADFLGPLQAASRLHSYGKPEEDSMEEPYELKLLQQQIKQEFRRGTDGLEQLTGLPHYLHSDSFRHFPKSEKYSIGRLTLEKQAAKQLPASVLYQKQLKNKRALIDPKITKFSPIQETRDLEPDYSSFLASTGSAMGGLSSRARLLQDEITFGLRKNIAEQQKYLGSSLSTNLAQSLNLGQSLNLSQSLRTSLQEDGTYPSVTRSRPSSRPSSAYGLDLSIKRDLSSSSLRLKAEGEGMDSQFGAARAKPTSLPISQSRGRIPIVAQNSEEESPLSPVGQPMGMARASAGPLPPISADSRDQFGSSHSLPEVQQHMREESRTRGYDRDIAFIMDDLQGAMSDSEASGPSWKVEAYHLQHEETDWFDKPREEREGQDRRRIKAIHYPFPHTRIKLQKDPKDHTVSGSGFGIRVVGGKEIPGTNGEIGAYIAKVLPGGTAEHTGKIVEGMQVLEWSGIPLIAKTYEEVQSIVGQQNGEAEICVRLDLNMLSDSEHHQQLELHPQFKTSERQRSPGVDPKQLAAELQKVSQQQAPASVLAVLEKAGHLHSATTSDASSGVPSPGQPGSPSVNKKRHSSKVMYVCVCECLSMCACLQINYDKNMGNLIVHVLQARNLSPRDNNGYSDPFVKVYLLPGRGQVMVVQNASAENKRRTKYVQKTQNPEWNQTVIYKNIHLEQLKRKTLEVTVWDYDRYSSNDFLGEVLIDLSNTAQLDNMPRWHPLKEQSESIHHGRGLAPQGGAGAGSQGGQGGSGGSAGPGGTAGQPSNDQSPKTSVIKSRSHGIFPDPAKDTQVPTIEKSHSSPGSSKSSSEGHLRSRGPSRSQSKSSVTQTHLEEAGNAIAAAEAAVQQGRLQPNRATHRLSNGDGYTLDSEDGTDTNAVDSAIFQVPQLKTIPNGLDKRGSDSLLNLPDSEVKNQIMGEIKVALKKEMKTEGEQLVLEILQCRNITYKFKSPDHLPDLYVKLYVVNVATQKRIIKKKTRVCRHDREPSFNETFRFSLNPTGHSIQSATDIHDLLSVPPAAHTPQLFLVSNGGKFVKKTLIGEAYIWLDKVDMRKRAVSWHELVASSPHTQP</sequence>
<feature type="compositionally biased region" description="Polar residues" evidence="13">
    <location>
        <begin position="1470"/>
        <end position="1489"/>
    </location>
</feature>
<feature type="compositionally biased region" description="Polar residues" evidence="13">
    <location>
        <begin position="1975"/>
        <end position="1996"/>
    </location>
</feature>
<feature type="region of interest" description="Disordered" evidence="13">
    <location>
        <begin position="327"/>
        <end position="402"/>
    </location>
</feature>
<evidence type="ECO:0000313" key="16">
    <source>
        <dbReference type="EMBL" id="KAK1785040.1"/>
    </source>
</evidence>
<feature type="compositionally biased region" description="Polar residues" evidence="13">
    <location>
        <begin position="2360"/>
        <end position="2376"/>
    </location>
</feature>
<feature type="coiled-coil region" evidence="12">
    <location>
        <begin position="4020"/>
        <end position="4083"/>
    </location>
</feature>
<feature type="region of interest" description="Disordered" evidence="13">
    <location>
        <begin position="1715"/>
        <end position="1739"/>
    </location>
</feature>
<feature type="compositionally biased region" description="Polar residues" evidence="13">
    <location>
        <begin position="3516"/>
        <end position="3528"/>
    </location>
</feature>
<evidence type="ECO:0000256" key="2">
    <source>
        <dbReference type="ARBA" id="ARBA00022737"/>
    </source>
</evidence>
<evidence type="ECO:0000256" key="6">
    <source>
        <dbReference type="ARBA" id="ARBA00023018"/>
    </source>
</evidence>
<dbReference type="InterPro" id="IPR011011">
    <property type="entry name" value="Znf_FYVE_PHD"/>
</dbReference>
<dbReference type="InterPro" id="IPR008899">
    <property type="entry name" value="Znf_piccolo"/>
</dbReference>
<dbReference type="SMART" id="SM00228">
    <property type="entry name" value="PDZ"/>
    <property type="match status" value="1"/>
</dbReference>
<evidence type="ECO:0000259" key="15">
    <source>
        <dbReference type="PROSITE" id="PS50106"/>
    </source>
</evidence>
<feature type="compositionally biased region" description="Polar residues" evidence="13">
    <location>
        <begin position="185"/>
        <end position="195"/>
    </location>
</feature>
<feature type="region of interest" description="Disordered" evidence="13">
    <location>
        <begin position="457"/>
        <end position="555"/>
    </location>
</feature>
<feature type="region of interest" description="Disordered" evidence="13">
    <location>
        <begin position="1293"/>
        <end position="1411"/>
    </location>
</feature>
<accession>A0AAD9DJQ5</accession>
<feature type="compositionally biased region" description="Basic and acidic residues" evidence="13">
    <location>
        <begin position="794"/>
        <end position="809"/>
    </location>
</feature>
<gene>
    <name evidence="16" type="ORF">P4O66_018464</name>
</gene>
<feature type="region of interest" description="Disordered" evidence="13">
    <location>
        <begin position="2756"/>
        <end position="2815"/>
    </location>
</feature>
<feature type="compositionally biased region" description="Low complexity" evidence="13">
    <location>
        <begin position="5330"/>
        <end position="5344"/>
    </location>
</feature>
<feature type="compositionally biased region" description="Low complexity" evidence="13">
    <location>
        <begin position="600"/>
        <end position="609"/>
    </location>
</feature>
<feature type="region of interest" description="Disordered" evidence="13">
    <location>
        <begin position="3764"/>
        <end position="3837"/>
    </location>
</feature>
<dbReference type="InterPro" id="IPR001841">
    <property type="entry name" value="Znf_RING"/>
</dbReference>
<feature type="region of interest" description="Disordered" evidence="13">
    <location>
        <begin position="733"/>
        <end position="828"/>
    </location>
</feature>
<feature type="compositionally biased region" description="Basic and acidic residues" evidence="13">
    <location>
        <begin position="892"/>
        <end position="902"/>
    </location>
</feature>
<feature type="compositionally biased region" description="Basic and acidic residues" evidence="13">
    <location>
        <begin position="610"/>
        <end position="634"/>
    </location>
</feature>
<dbReference type="PROSITE" id="PS50004">
    <property type="entry name" value="C2"/>
    <property type="match status" value="2"/>
</dbReference>
<feature type="compositionally biased region" description="Polar residues" evidence="13">
    <location>
        <begin position="991"/>
        <end position="1011"/>
    </location>
</feature>
<keyword evidence="1" id="KW-0479">Metal-binding</keyword>
<dbReference type="GO" id="GO:0030424">
    <property type="term" value="C:axon"/>
    <property type="evidence" value="ECO:0007669"/>
    <property type="project" value="TreeGrafter"/>
</dbReference>
<feature type="compositionally biased region" description="Polar residues" evidence="13">
    <location>
        <begin position="4364"/>
        <end position="4390"/>
    </location>
</feature>
<feature type="compositionally biased region" description="Basic and acidic residues" evidence="13">
    <location>
        <begin position="1315"/>
        <end position="1345"/>
    </location>
</feature>
<dbReference type="FunFam" id="2.60.40.150:FF:000137">
    <property type="entry name" value="Piccolo presynaptic cytomatrix protein"/>
    <property type="match status" value="1"/>
</dbReference>
<feature type="region of interest" description="Disordered" evidence="13">
    <location>
        <begin position="4194"/>
        <end position="4256"/>
    </location>
</feature>
<feature type="compositionally biased region" description="Basic and acidic residues" evidence="13">
    <location>
        <begin position="1019"/>
        <end position="1031"/>
    </location>
</feature>
<dbReference type="Gene3D" id="3.30.40.10">
    <property type="entry name" value="Zinc/RING finger domain, C3HC4 (zinc finger)"/>
    <property type="match status" value="14"/>
</dbReference>